<evidence type="ECO:0000313" key="2">
    <source>
        <dbReference type="Proteomes" id="UP001341840"/>
    </source>
</evidence>
<evidence type="ECO:0000313" key="1">
    <source>
        <dbReference type="EMBL" id="MED6214257.1"/>
    </source>
</evidence>
<sequence length="336" mass="35516">ASTDLVAARDRIAAVEAATTPEQLGTTAADQINTRRLIVGRDAILTGTVDVAQLNVTESMSAEIVRAMTTESKRLIVTEDAILQRATVIENLVTPQLIAKRVDVQDLGAKLITSGSIQTDTAANRGVKINSAGINAWNASGVQSMRLNGTNNLLVGSFATAPEDGTGLKIDSRASMTAIDLFSNTAGITGAGTLNGAHGFITFSSPTSLGSTELRVGAMDRTSGRDDGDPAIRFLPFNKSIGFMGRFERDASGFKCGQAEHGGLSGAGYIDFTITYPTPFPSSVTTMPFVTVLSQNPREMSQIITSATNSGFKVRIVNGTSLATGYIWLRWMSIAW</sequence>
<name>A0ABU6YV30_9FABA</name>
<comment type="caution">
    <text evidence="1">The sequence shown here is derived from an EMBL/GenBank/DDBJ whole genome shotgun (WGS) entry which is preliminary data.</text>
</comment>
<proteinExistence type="predicted"/>
<organism evidence="1 2">
    <name type="scientific">Stylosanthes scabra</name>
    <dbReference type="NCBI Taxonomy" id="79078"/>
    <lineage>
        <taxon>Eukaryota</taxon>
        <taxon>Viridiplantae</taxon>
        <taxon>Streptophyta</taxon>
        <taxon>Embryophyta</taxon>
        <taxon>Tracheophyta</taxon>
        <taxon>Spermatophyta</taxon>
        <taxon>Magnoliopsida</taxon>
        <taxon>eudicotyledons</taxon>
        <taxon>Gunneridae</taxon>
        <taxon>Pentapetalae</taxon>
        <taxon>rosids</taxon>
        <taxon>fabids</taxon>
        <taxon>Fabales</taxon>
        <taxon>Fabaceae</taxon>
        <taxon>Papilionoideae</taxon>
        <taxon>50 kb inversion clade</taxon>
        <taxon>dalbergioids sensu lato</taxon>
        <taxon>Dalbergieae</taxon>
        <taxon>Pterocarpus clade</taxon>
        <taxon>Stylosanthes</taxon>
    </lineage>
</organism>
<dbReference type="EMBL" id="JASCZI010244594">
    <property type="protein sequence ID" value="MED6214257.1"/>
    <property type="molecule type" value="Genomic_DNA"/>
</dbReference>
<dbReference type="Proteomes" id="UP001341840">
    <property type="component" value="Unassembled WGS sequence"/>
</dbReference>
<keyword evidence="2" id="KW-1185">Reference proteome</keyword>
<accession>A0ABU6YV30</accession>
<gene>
    <name evidence="1" type="ORF">PIB30_101257</name>
</gene>
<feature type="non-terminal residue" evidence="1">
    <location>
        <position position="1"/>
    </location>
</feature>
<protein>
    <submittedName>
        <fullName evidence="1">Uncharacterized protein</fullName>
    </submittedName>
</protein>
<reference evidence="1 2" key="1">
    <citation type="journal article" date="2023" name="Plants (Basel)">
        <title>Bridging the Gap: Combining Genomics and Transcriptomics Approaches to Understand Stylosanthes scabra, an Orphan Legume from the Brazilian Caatinga.</title>
        <authorList>
            <person name="Ferreira-Neto J.R.C."/>
            <person name="da Silva M.D."/>
            <person name="Binneck E."/>
            <person name="de Melo N.F."/>
            <person name="da Silva R.H."/>
            <person name="de Melo A.L.T.M."/>
            <person name="Pandolfi V."/>
            <person name="Bustamante F.O."/>
            <person name="Brasileiro-Vidal A.C."/>
            <person name="Benko-Iseppon A.M."/>
        </authorList>
    </citation>
    <scope>NUCLEOTIDE SEQUENCE [LARGE SCALE GENOMIC DNA]</scope>
    <source>
        <tissue evidence="1">Leaves</tissue>
    </source>
</reference>